<accession>A0A8J7E5F7</accession>
<dbReference type="RefSeq" id="WP_194031718.1">
    <property type="nucleotide sequence ID" value="NZ_JADEWZ010000054.1"/>
</dbReference>
<sequence length="380" mass="43505">MSFVPRFSYTHEMVGHLGIIEGARAVIEVLPLPPDTTLRLRHDALQRSTRSSTQIEGNPLDEAAVRRAIARSTRTGSDAEQEVRNYWRALDRVEEFAAAQSPITEAFIKELHRIVIVRGRGRRGSRSQYRITECPVVDTVTRRIDYAPPEPKDAPGLMRDLVRWLSSAEAAQLSAPLRAAILTHRFLSIHPFNDGNGRTARLLATAELWRSGYRMRGFFSFEEYFNAERDRYYQNLQMGLPANYYDGRHDPDHTPWILYFVETMARAAAELQVKATSLYQSAASDTLPWENLPRLQQQILTRILARVLDGVENPFVIAVSDVVAWFGVSDKTAREWLKAWAADEFITPVFVRGGQRVRHYTLAQQWIEEFFRNNGSQLTK</sequence>
<keyword evidence="5" id="KW-1185">Reference proteome</keyword>
<feature type="active site" evidence="1">
    <location>
        <position position="190"/>
    </location>
</feature>
<dbReference type="EMBL" id="JADEWZ010000054">
    <property type="protein sequence ID" value="MBE9118634.1"/>
    <property type="molecule type" value="Genomic_DNA"/>
</dbReference>
<dbReference type="InterPro" id="IPR003812">
    <property type="entry name" value="Fido"/>
</dbReference>
<dbReference type="GO" id="GO:0005524">
    <property type="term" value="F:ATP binding"/>
    <property type="evidence" value="ECO:0007669"/>
    <property type="project" value="UniProtKB-KW"/>
</dbReference>
<feature type="domain" description="Fido" evidence="3">
    <location>
        <begin position="103"/>
        <end position="262"/>
    </location>
</feature>
<gene>
    <name evidence="4" type="ORF">IQ249_22345</name>
</gene>
<name>A0A8J7E5F7_9CYAN</name>
<dbReference type="SUPFAM" id="SSF140931">
    <property type="entry name" value="Fic-like"/>
    <property type="match status" value="1"/>
</dbReference>
<dbReference type="Gene3D" id="1.10.3290.10">
    <property type="entry name" value="Fido-like domain"/>
    <property type="match status" value="1"/>
</dbReference>
<dbReference type="Proteomes" id="UP000654482">
    <property type="component" value="Unassembled WGS sequence"/>
</dbReference>
<dbReference type="PANTHER" id="PTHR13504:SF38">
    <property type="entry name" value="FIDO DOMAIN-CONTAINING PROTEIN"/>
    <property type="match status" value="1"/>
</dbReference>
<comment type="caution">
    <text evidence="4">The sequence shown here is derived from an EMBL/GenBank/DDBJ whole genome shotgun (WGS) entry which is preliminary data.</text>
</comment>
<evidence type="ECO:0000256" key="1">
    <source>
        <dbReference type="PIRSR" id="PIRSR640198-1"/>
    </source>
</evidence>
<evidence type="ECO:0000259" key="3">
    <source>
        <dbReference type="PROSITE" id="PS51459"/>
    </source>
</evidence>
<dbReference type="PANTHER" id="PTHR13504">
    <property type="entry name" value="FIDO DOMAIN-CONTAINING PROTEIN DDB_G0283145"/>
    <property type="match status" value="1"/>
</dbReference>
<protein>
    <submittedName>
        <fullName evidence="4">Fic family protein</fullName>
    </submittedName>
</protein>
<proteinExistence type="predicted"/>
<dbReference type="InterPro" id="IPR040198">
    <property type="entry name" value="Fido_containing"/>
</dbReference>
<keyword evidence="2" id="KW-0067">ATP-binding</keyword>
<evidence type="ECO:0000256" key="2">
    <source>
        <dbReference type="PIRSR" id="PIRSR640198-2"/>
    </source>
</evidence>
<evidence type="ECO:0000313" key="4">
    <source>
        <dbReference type="EMBL" id="MBE9118634.1"/>
    </source>
</evidence>
<dbReference type="PROSITE" id="PS51459">
    <property type="entry name" value="FIDO"/>
    <property type="match status" value="1"/>
</dbReference>
<organism evidence="4 5">
    <name type="scientific">Lusitaniella coriacea LEGE 07157</name>
    <dbReference type="NCBI Taxonomy" id="945747"/>
    <lineage>
        <taxon>Bacteria</taxon>
        <taxon>Bacillati</taxon>
        <taxon>Cyanobacteriota</taxon>
        <taxon>Cyanophyceae</taxon>
        <taxon>Spirulinales</taxon>
        <taxon>Lusitaniellaceae</taxon>
        <taxon>Lusitaniella</taxon>
    </lineage>
</organism>
<dbReference type="Pfam" id="PF02661">
    <property type="entry name" value="Fic"/>
    <property type="match status" value="1"/>
</dbReference>
<dbReference type="AlphaFoldDB" id="A0A8J7E5F7"/>
<dbReference type="InterPro" id="IPR036597">
    <property type="entry name" value="Fido-like_dom_sf"/>
</dbReference>
<evidence type="ECO:0000313" key="5">
    <source>
        <dbReference type="Proteomes" id="UP000654482"/>
    </source>
</evidence>
<feature type="binding site" evidence="2">
    <location>
        <begin position="194"/>
        <end position="201"/>
    </location>
    <ligand>
        <name>ATP</name>
        <dbReference type="ChEBI" id="CHEBI:30616"/>
    </ligand>
</feature>
<keyword evidence="2" id="KW-0547">Nucleotide-binding</keyword>
<reference evidence="4" key="1">
    <citation type="submission" date="2020-10" db="EMBL/GenBank/DDBJ databases">
        <authorList>
            <person name="Castelo-Branco R."/>
            <person name="Eusebio N."/>
            <person name="Adriana R."/>
            <person name="Vieira A."/>
            <person name="Brugerolle De Fraissinette N."/>
            <person name="Rezende De Castro R."/>
            <person name="Schneider M.P."/>
            <person name="Vasconcelos V."/>
            <person name="Leao P.N."/>
        </authorList>
    </citation>
    <scope>NUCLEOTIDE SEQUENCE</scope>
    <source>
        <strain evidence="4">LEGE 07157</strain>
    </source>
</reference>